<feature type="region of interest" description="Disordered" evidence="1">
    <location>
        <begin position="46"/>
        <end position="79"/>
    </location>
</feature>
<feature type="region of interest" description="Disordered" evidence="1">
    <location>
        <begin position="1"/>
        <end position="26"/>
    </location>
</feature>
<evidence type="ECO:0000313" key="3">
    <source>
        <dbReference type="Proteomes" id="UP000314294"/>
    </source>
</evidence>
<reference evidence="2 3" key="1">
    <citation type="submission" date="2019-03" db="EMBL/GenBank/DDBJ databases">
        <title>First draft genome of Liparis tanakae, snailfish: a comprehensive survey of snailfish specific genes.</title>
        <authorList>
            <person name="Kim W."/>
            <person name="Song I."/>
            <person name="Jeong J.-H."/>
            <person name="Kim D."/>
            <person name="Kim S."/>
            <person name="Ryu S."/>
            <person name="Song J.Y."/>
            <person name="Lee S.K."/>
        </authorList>
    </citation>
    <scope>NUCLEOTIDE SEQUENCE [LARGE SCALE GENOMIC DNA]</scope>
    <source>
        <tissue evidence="2">Muscle</tissue>
    </source>
</reference>
<organism evidence="2 3">
    <name type="scientific">Liparis tanakae</name>
    <name type="common">Tanaka's snailfish</name>
    <dbReference type="NCBI Taxonomy" id="230148"/>
    <lineage>
        <taxon>Eukaryota</taxon>
        <taxon>Metazoa</taxon>
        <taxon>Chordata</taxon>
        <taxon>Craniata</taxon>
        <taxon>Vertebrata</taxon>
        <taxon>Euteleostomi</taxon>
        <taxon>Actinopterygii</taxon>
        <taxon>Neopterygii</taxon>
        <taxon>Teleostei</taxon>
        <taxon>Neoteleostei</taxon>
        <taxon>Acanthomorphata</taxon>
        <taxon>Eupercaria</taxon>
        <taxon>Perciformes</taxon>
        <taxon>Cottioidei</taxon>
        <taxon>Cottales</taxon>
        <taxon>Liparidae</taxon>
        <taxon>Liparis</taxon>
    </lineage>
</organism>
<feature type="compositionally biased region" description="Basic and acidic residues" evidence="1">
    <location>
        <begin position="48"/>
        <end position="79"/>
    </location>
</feature>
<evidence type="ECO:0000256" key="1">
    <source>
        <dbReference type="SAM" id="MobiDB-lite"/>
    </source>
</evidence>
<gene>
    <name evidence="2" type="ORF">EYF80_008139</name>
</gene>
<keyword evidence="3" id="KW-1185">Reference proteome</keyword>
<dbReference type="AlphaFoldDB" id="A0A4Z2IWQ8"/>
<name>A0A4Z2IWQ8_9TELE</name>
<feature type="compositionally biased region" description="Basic and acidic residues" evidence="1">
    <location>
        <begin position="1"/>
        <end position="24"/>
    </location>
</feature>
<comment type="caution">
    <text evidence="2">The sequence shown here is derived from an EMBL/GenBank/DDBJ whole genome shotgun (WGS) entry which is preliminary data.</text>
</comment>
<dbReference type="EMBL" id="SRLO01000045">
    <property type="protein sequence ID" value="TNN81693.1"/>
    <property type="molecule type" value="Genomic_DNA"/>
</dbReference>
<dbReference type="Proteomes" id="UP000314294">
    <property type="component" value="Unassembled WGS sequence"/>
</dbReference>
<accession>A0A4Z2IWQ8</accession>
<protein>
    <submittedName>
        <fullName evidence="2">Uncharacterized protein</fullName>
    </submittedName>
</protein>
<proteinExistence type="predicted"/>
<sequence length="211" mass="22848">MRAACLDKRGMESSKMGERVREGGQRGFHGDPVAVVVLLLRRRKRRVHEAGNEGARERGSEARRSFEVRGGNRDTSEEYNAKHLIRLHGAVRLGAPAVTRRRHPPGPQQPAALLVVVLVHADQQADALRAGCHPQGQSAAQVVGPEGLQVVQLGEVDVADDGSQVSGTKQRAGFAEQLKLTLQGLPLVRRDALAEGRIVLQVFGPDTQADF</sequence>
<evidence type="ECO:0000313" key="2">
    <source>
        <dbReference type="EMBL" id="TNN81693.1"/>
    </source>
</evidence>